<dbReference type="AlphaFoldDB" id="A0A8T3C2Z8"/>
<reference evidence="1" key="1">
    <citation type="journal article" date="2022" name="Front. Genet.">
        <title>Chromosome-Scale Assembly of the Dendrobium nobile Genome Provides Insights Into the Molecular Mechanism of the Biosynthesis of the Medicinal Active Ingredient of Dendrobium.</title>
        <authorList>
            <person name="Xu Q."/>
            <person name="Niu S.-C."/>
            <person name="Li K.-L."/>
            <person name="Zheng P.-J."/>
            <person name="Zhang X.-J."/>
            <person name="Jia Y."/>
            <person name="Liu Y."/>
            <person name="Niu Y.-X."/>
            <person name="Yu L.-H."/>
            <person name="Chen D.-F."/>
            <person name="Zhang G.-Q."/>
        </authorList>
    </citation>
    <scope>NUCLEOTIDE SEQUENCE</scope>
    <source>
        <tissue evidence="1">Leaf</tissue>
    </source>
</reference>
<accession>A0A8T3C2Z8</accession>
<dbReference type="Proteomes" id="UP000829196">
    <property type="component" value="Unassembled WGS sequence"/>
</dbReference>
<organism evidence="1 2">
    <name type="scientific">Dendrobium nobile</name>
    <name type="common">Orchid</name>
    <dbReference type="NCBI Taxonomy" id="94219"/>
    <lineage>
        <taxon>Eukaryota</taxon>
        <taxon>Viridiplantae</taxon>
        <taxon>Streptophyta</taxon>
        <taxon>Embryophyta</taxon>
        <taxon>Tracheophyta</taxon>
        <taxon>Spermatophyta</taxon>
        <taxon>Magnoliopsida</taxon>
        <taxon>Liliopsida</taxon>
        <taxon>Asparagales</taxon>
        <taxon>Orchidaceae</taxon>
        <taxon>Epidendroideae</taxon>
        <taxon>Malaxideae</taxon>
        <taxon>Dendrobiinae</taxon>
        <taxon>Dendrobium</taxon>
    </lineage>
</organism>
<name>A0A8T3C2Z8_DENNO</name>
<gene>
    <name evidence="1" type="ORF">KFK09_004072</name>
</gene>
<proteinExistence type="predicted"/>
<evidence type="ECO:0000313" key="1">
    <source>
        <dbReference type="EMBL" id="KAI0524690.1"/>
    </source>
</evidence>
<comment type="caution">
    <text evidence="1">The sequence shown here is derived from an EMBL/GenBank/DDBJ whole genome shotgun (WGS) entry which is preliminary data.</text>
</comment>
<keyword evidence="2" id="KW-1185">Reference proteome</keyword>
<protein>
    <submittedName>
        <fullName evidence="1">Uncharacterized protein</fullName>
    </submittedName>
</protein>
<sequence>MFLGCPHTTSPALADEISKTCNIKIPNNYKPLQPDFPWQTWRQESYYLLPSRAQQSHYKCVVDVTNRYVEEYCLLRKADYHR</sequence>
<evidence type="ECO:0000313" key="2">
    <source>
        <dbReference type="Proteomes" id="UP000829196"/>
    </source>
</evidence>
<dbReference type="EMBL" id="JAGYWB010000004">
    <property type="protein sequence ID" value="KAI0524690.1"/>
    <property type="molecule type" value="Genomic_DNA"/>
</dbReference>